<feature type="non-terminal residue" evidence="2">
    <location>
        <position position="76"/>
    </location>
</feature>
<reference evidence="2" key="1">
    <citation type="journal article" date="2020" name="Fungal Divers.">
        <title>Resolving the Mortierellaceae phylogeny through synthesis of multi-gene phylogenetics and phylogenomics.</title>
        <authorList>
            <person name="Vandepol N."/>
            <person name="Liber J."/>
            <person name="Desiro A."/>
            <person name="Na H."/>
            <person name="Kennedy M."/>
            <person name="Barry K."/>
            <person name="Grigoriev I.V."/>
            <person name="Miller A.N."/>
            <person name="O'Donnell K."/>
            <person name="Stajich J.E."/>
            <person name="Bonito G."/>
        </authorList>
    </citation>
    <scope>NUCLEOTIDE SEQUENCE</scope>
    <source>
        <strain evidence="2">CK1249</strain>
    </source>
</reference>
<accession>A0A9P6IPS4</accession>
<sequence>PPPSAGPLAALSRSDVGHENGQNNAGEATIQDAGLAVGNGNNGLPAHEDKTDVRTHNGSGSSIASLHGSTYYPSVT</sequence>
<protein>
    <submittedName>
        <fullName evidence="2">Uncharacterized protein</fullName>
    </submittedName>
</protein>
<name>A0A9P6IPS4_MORAP</name>
<feature type="compositionally biased region" description="Polar residues" evidence="1">
    <location>
        <begin position="56"/>
        <end position="76"/>
    </location>
</feature>
<dbReference type="AlphaFoldDB" id="A0A9P6IPS4"/>
<gene>
    <name evidence="2" type="ORF">BGZ70_005196</name>
</gene>
<evidence type="ECO:0000256" key="1">
    <source>
        <dbReference type="SAM" id="MobiDB-lite"/>
    </source>
</evidence>
<evidence type="ECO:0000313" key="2">
    <source>
        <dbReference type="EMBL" id="KAF9943973.1"/>
    </source>
</evidence>
<dbReference type="OrthoDB" id="5965864at2759"/>
<comment type="caution">
    <text evidence="2">The sequence shown here is derived from an EMBL/GenBank/DDBJ whole genome shotgun (WGS) entry which is preliminary data.</text>
</comment>
<feature type="compositionally biased region" description="Basic and acidic residues" evidence="1">
    <location>
        <begin position="46"/>
        <end position="55"/>
    </location>
</feature>
<proteinExistence type="predicted"/>
<feature type="region of interest" description="Disordered" evidence="1">
    <location>
        <begin position="1"/>
        <end position="76"/>
    </location>
</feature>
<organism evidence="2 3">
    <name type="scientific">Mortierella alpina</name>
    <name type="common">Oleaginous fungus</name>
    <name type="synonym">Mortierella renispora</name>
    <dbReference type="NCBI Taxonomy" id="64518"/>
    <lineage>
        <taxon>Eukaryota</taxon>
        <taxon>Fungi</taxon>
        <taxon>Fungi incertae sedis</taxon>
        <taxon>Mucoromycota</taxon>
        <taxon>Mortierellomycotina</taxon>
        <taxon>Mortierellomycetes</taxon>
        <taxon>Mortierellales</taxon>
        <taxon>Mortierellaceae</taxon>
        <taxon>Mortierella</taxon>
    </lineage>
</organism>
<feature type="compositionally biased region" description="Low complexity" evidence="1">
    <location>
        <begin position="1"/>
        <end position="12"/>
    </location>
</feature>
<dbReference type="EMBL" id="JAAAHY010002747">
    <property type="protein sequence ID" value="KAF9943973.1"/>
    <property type="molecule type" value="Genomic_DNA"/>
</dbReference>
<keyword evidence="3" id="KW-1185">Reference proteome</keyword>
<evidence type="ECO:0000313" key="3">
    <source>
        <dbReference type="Proteomes" id="UP000738359"/>
    </source>
</evidence>
<dbReference type="Proteomes" id="UP000738359">
    <property type="component" value="Unassembled WGS sequence"/>
</dbReference>
<feature type="non-terminal residue" evidence="2">
    <location>
        <position position="1"/>
    </location>
</feature>